<dbReference type="KEGG" id="osu:NT6N_24020"/>
<keyword evidence="1" id="KW-0812">Transmembrane</keyword>
<protein>
    <submittedName>
        <fullName evidence="2">Uncharacterized protein</fullName>
    </submittedName>
</protein>
<dbReference type="EMBL" id="AP026866">
    <property type="protein sequence ID" value="BDS07362.1"/>
    <property type="molecule type" value="Genomic_DNA"/>
</dbReference>
<keyword evidence="1" id="KW-1133">Transmembrane helix</keyword>
<evidence type="ECO:0000256" key="1">
    <source>
        <dbReference type="SAM" id="Phobius"/>
    </source>
</evidence>
<dbReference type="AlphaFoldDB" id="A0AAT9FN22"/>
<sequence>MITNLFYSARLSSTFGNNNMKTLRGGAMWSKICSSREPWRSIGKLLIVPALLGLVIAPTVAFWIPAGMWPNTFTVSLGFGALSLIAILMTLGIIQRVNKQNEFEIEEILSTLGILLALVYGILALGLDPSKWKDRAISKDKNVAEQGASSDR</sequence>
<name>A0AAT9FN22_9BACT</name>
<accession>A0AAT9FN22</accession>
<proteinExistence type="predicted"/>
<feature type="transmembrane region" description="Helical" evidence="1">
    <location>
        <begin position="106"/>
        <end position="127"/>
    </location>
</feature>
<gene>
    <name evidence="2" type="ORF">NT6N_24020</name>
</gene>
<organism evidence="2">
    <name type="scientific">Oceaniferula spumae</name>
    <dbReference type="NCBI Taxonomy" id="2979115"/>
    <lineage>
        <taxon>Bacteria</taxon>
        <taxon>Pseudomonadati</taxon>
        <taxon>Verrucomicrobiota</taxon>
        <taxon>Verrucomicrobiia</taxon>
        <taxon>Verrucomicrobiales</taxon>
        <taxon>Verrucomicrobiaceae</taxon>
        <taxon>Oceaniferula</taxon>
    </lineage>
</organism>
<evidence type="ECO:0000313" key="2">
    <source>
        <dbReference type="EMBL" id="BDS07362.1"/>
    </source>
</evidence>
<reference evidence="2" key="1">
    <citation type="submission" date="2024-07" db="EMBL/GenBank/DDBJ databases">
        <title>Complete genome sequence of Verrucomicrobiaceae bacterium NT6N.</title>
        <authorList>
            <person name="Huang C."/>
            <person name="Takami H."/>
            <person name="Hamasaki K."/>
        </authorList>
    </citation>
    <scope>NUCLEOTIDE SEQUENCE</scope>
    <source>
        <strain evidence="2">NT6N</strain>
    </source>
</reference>
<feature type="transmembrane region" description="Helical" evidence="1">
    <location>
        <begin position="45"/>
        <end position="66"/>
    </location>
</feature>
<keyword evidence="1" id="KW-0472">Membrane</keyword>
<feature type="transmembrane region" description="Helical" evidence="1">
    <location>
        <begin position="72"/>
        <end position="94"/>
    </location>
</feature>